<feature type="chain" id="PRO_5034399038" evidence="7">
    <location>
        <begin position="18"/>
        <end position="520"/>
    </location>
</feature>
<dbReference type="Pfam" id="PF03489">
    <property type="entry name" value="SapB_2"/>
    <property type="match status" value="2"/>
</dbReference>
<keyword evidence="4" id="KW-0677">Repeat</keyword>
<feature type="disulfide bond" evidence="8">
    <location>
        <begin position="184"/>
        <end position="255"/>
    </location>
</feature>
<accession>A0A8B7Q0M1</accession>
<dbReference type="InterPro" id="IPR003119">
    <property type="entry name" value="SAP_A"/>
</dbReference>
<evidence type="ECO:0000259" key="10">
    <source>
        <dbReference type="PROSITE" id="PS51110"/>
    </source>
</evidence>
<feature type="domain" description="Saposin B-type" evidence="9">
    <location>
        <begin position="180"/>
        <end position="259"/>
    </location>
</feature>
<dbReference type="GO" id="GO:0005764">
    <property type="term" value="C:lysosome"/>
    <property type="evidence" value="ECO:0007669"/>
    <property type="project" value="UniProtKB-UniRule"/>
</dbReference>
<dbReference type="SMART" id="SM00162">
    <property type="entry name" value="SAPA"/>
    <property type="match status" value="2"/>
</dbReference>
<dbReference type="InterPro" id="IPR008139">
    <property type="entry name" value="SaposinB_dom"/>
</dbReference>
<dbReference type="KEGG" id="hai:109372919"/>
<dbReference type="InterPro" id="IPR008138">
    <property type="entry name" value="SapB_2"/>
</dbReference>
<evidence type="ECO:0000259" key="9">
    <source>
        <dbReference type="PROSITE" id="PS50015"/>
    </source>
</evidence>
<evidence type="ECO:0000256" key="8">
    <source>
        <dbReference type="PIRSR" id="PIRSR002431-1"/>
    </source>
</evidence>
<dbReference type="InterPro" id="IPR007856">
    <property type="entry name" value="SapB_1"/>
</dbReference>
<evidence type="ECO:0000256" key="2">
    <source>
        <dbReference type="ARBA" id="ARBA00022525"/>
    </source>
</evidence>
<feature type="disulfide bond" evidence="8">
    <location>
        <begin position="398"/>
        <end position="462"/>
    </location>
</feature>
<dbReference type="OrthoDB" id="69496at2759"/>
<dbReference type="PANTHER" id="PTHR11480">
    <property type="entry name" value="SAPOSIN-RELATED"/>
    <property type="match status" value="1"/>
</dbReference>
<keyword evidence="5 8" id="KW-1015">Disulfide bond</keyword>
<dbReference type="PANTHER" id="PTHR11480:SF39">
    <property type="entry name" value="PROACTIVATOR POLYPEPTIDE-LIKE 1"/>
    <property type="match status" value="1"/>
</dbReference>
<evidence type="ECO:0000313" key="12">
    <source>
        <dbReference type="RefSeq" id="XP_019481976.1"/>
    </source>
</evidence>
<dbReference type="InterPro" id="IPR011001">
    <property type="entry name" value="Saposin-like"/>
</dbReference>
<feature type="disulfide bond" evidence="8">
    <location>
        <begin position="67"/>
        <end position="134"/>
    </location>
</feature>
<dbReference type="Gene3D" id="1.10.225.10">
    <property type="entry name" value="Saposin-like"/>
    <property type="match status" value="4"/>
</dbReference>
<proteinExistence type="predicted"/>
<feature type="domain" description="Saposin B-type" evidence="9">
    <location>
        <begin position="289"/>
        <end position="369"/>
    </location>
</feature>
<dbReference type="GO" id="GO:0006665">
    <property type="term" value="P:sphingolipid metabolic process"/>
    <property type="evidence" value="ECO:0007669"/>
    <property type="project" value="UniProtKB-UniRule"/>
</dbReference>
<feature type="disulfide bond" evidence="8">
    <location>
        <begin position="187"/>
        <end position="249"/>
    </location>
</feature>
<dbReference type="FunFam" id="1.10.225.10:FF:000002">
    <property type="entry name" value="prosaposin isoform X2"/>
    <property type="match status" value="3"/>
</dbReference>
<dbReference type="InterPro" id="IPR021165">
    <property type="entry name" value="Saposin_chordata"/>
</dbReference>
<feature type="domain" description="Saposin B-type" evidence="9">
    <location>
        <begin position="391"/>
        <end position="472"/>
    </location>
</feature>
<dbReference type="PROSITE" id="PS51110">
    <property type="entry name" value="SAP_A"/>
    <property type="match status" value="2"/>
</dbReference>
<dbReference type="Proteomes" id="UP000694851">
    <property type="component" value="Unplaced"/>
</dbReference>
<evidence type="ECO:0000256" key="5">
    <source>
        <dbReference type="ARBA" id="ARBA00023157"/>
    </source>
</evidence>
<evidence type="ECO:0000256" key="7">
    <source>
        <dbReference type="PIRNR" id="PIRNR002431"/>
    </source>
</evidence>
<reference evidence="12" key="1">
    <citation type="submission" date="2025-08" db="UniProtKB">
        <authorList>
            <consortium name="RefSeq"/>
        </authorList>
    </citation>
    <scope>IDENTIFICATION</scope>
    <source>
        <tissue evidence="12">Muscle</tissue>
    </source>
</reference>
<dbReference type="SUPFAM" id="SSF47862">
    <property type="entry name" value="Saposin"/>
    <property type="match status" value="4"/>
</dbReference>
<feature type="disulfide bond" evidence="8">
    <location>
        <begin position="214"/>
        <end position="225"/>
    </location>
</feature>
<feature type="disulfide bond" evidence="8">
    <location>
        <begin position="95"/>
        <end position="107"/>
    </location>
</feature>
<dbReference type="Pfam" id="PF05184">
    <property type="entry name" value="SapB_1"/>
    <property type="match status" value="2"/>
</dbReference>
<dbReference type="AlphaFoldDB" id="A0A8B7Q0M1"/>
<evidence type="ECO:0000256" key="3">
    <source>
        <dbReference type="ARBA" id="ARBA00022729"/>
    </source>
</evidence>
<keyword evidence="3 7" id="KW-0732">Signal</keyword>
<evidence type="ECO:0000256" key="1">
    <source>
        <dbReference type="ARBA" id="ARBA00004613"/>
    </source>
</evidence>
<feature type="domain" description="Saposin B-type" evidence="9">
    <location>
        <begin position="60"/>
        <end position="144"/>
    </location>
</feature>
<dbReference type="GeneID" id="109372919"/>
<dbReference type="PRINTS" id="PR01797">
    <property type="entry name" value="SAPOSIN"/>
</dbReference>
<organism evidence="11 12">
    <name type="scientific">Hipposideros armiger</name>
    <name type="common">Great Himalayan leaf-nosed bat</name>
    <dbReference type="NCBI Taxonomy" id="186990"/>
    <lineage>
        <taxon>Eukaryota</taxon>
        <taxon>Metazoa</taxon>
        <taxon>Chordata</taxon>
        <taxon>Craniata</taxon>
        <taxon>Vertebrata</taxon>
        <taxon>Euteleostomi</taxon>
        <taxon>Mammalia</taxon>
        <taxon>Eutheria</taxon>
        <taxon>Laurasiatheria</taxon>
        <taxon>Chiroptera</taxon>
        <taxon>Yinpterochiroptera</taxon>
        <taxon>Rhinolophoidea</taxon>
        <taxon>Hipposideridae</taxon>
        <taxon>Hipposideros</taxon>
    </lineage>
</organism>
<keyword evidence="11" id="KW-1185">Reference proteome</keyword>
<dbReference type="SMART" id="SM00741">
    <property type="entry name" value="SapB"/>
    <property type="match status" value="4"/>
</dbReference>
<name>A0A8B7Q0M1_HIPAR</name>
<dbReference type="InterPro" id="IPR008373">
    <property type="entry name" value="Saposin"/>
</dbReference>
<keyword evidence="6" id="KW-0325">Glycoprotein</keyword>
<gene>
    <name evidence="12" type="primary">PSAPL1</name>
</gene>
<dbReference type="PIRSF" id="PIRSF002431">
    <property type="entry name" value="Saposin"/>
    <property type="match status" value="1"/>
</dbReference>
<dbReference type="GO" id="GO:0005576">
    <property type="term" value="C:extracellular region"/>
    <property type="evidence" value="ECO:0007669"/>
    <property type="project" value="UniProtKB-SubCell"/>
</dbReference>
<dbReference type="GO" id="GO:0060736">
    <property type="term" value="P:prostate gland growth"/>
    <property type="evidence" value="ECO:0007669"/>
    <property type="project" value="TreeGrafter"/>
</dbReference>
<feature type="disulfide bond" evidence="8">
    <location>
        <begin position="296"/>
        <end position="359"/>
    </location>
</feature>
<dbReference type="CTD" id="768239"/>
<dbReference type="RefSeq" id="XP_019481976.1">
    <property type="nucleotide sequence ID" value="XM_019626431.1"/>
</dbReference>
<dbReference type="GO" id="GO:0016020">
    <property type="term" value="C:membrane"/>
    <property type="evidence" value="ECO:0007669"/>
    <property type="project" value="GOC"/>
</dbReference>
<comment type="subcellular location">
    <subcellularLocation>
        <location evidence="1">Secreted</location>
    </subcellularLocation>
</comment>
<dbReference type="GO" id="GO:0019216">
    <property type="term" value="P:regulation of lipid metabolic process"/>
    <property type="evidence" value="ECO:0007669"/>
    <property type="project" value="UniProtKB-UniRule"/>
</dbReference>
<dbReference type="InterPro" id="IPR051428">
    <property type="entry name" value="Sphingo_Act-Surfact_Prot"/>
</dbReference>
<evidence type="ECO:0000256" key="6">
    <source>
        <dbReference type="ARBA" id="ARBA00023180"/>
    </source>
</evidence>
<evidence type="ECO:0000313" key="11">
    <source>
        <dbReference type="Proteomes" id="UP000694851"/>
    </source>
</evidence>
<dbReference type="PROSITE" id="PS50015">
    <property type="entry name" value="SAP_B"/>
    <property type="match status" value="4"/>
</dbReference>
<feature type="disulfide bond" evidence="8">
    <location>
        <begin position="64"/>
        <end position="140"/>
    </location>
</feature>
<sequence>MLRALFLLPSLLGAVLASPISGPQECAKGSAVWCQDLQAATKCGAVGHCRSAVWSQPAARSLTCDVCLDVVAAANNGLNPNATETDILALVTKTCEWLPSQNSSAKCKGMVDAHSPAILNMLWGSPGSAPAQVCAALTLCQPLQRQPATTGPLSEEDTSEVVAPFMAKGPLGFRPPQAPEDAVCQNCVRLVTRLQEAVGSNLSSLAEVATQEQCESLGPSLDLLCKIYILRFLAPAEHTLKLVHPEEACRMGGFCEEPQGPARLAQVAAAEGVPSLESPRKKSEVLMKAGLTCDVCLQVVQELDQWLESNSTEALISHALERMCSVMPDAIAQECVTMVDTYGPSLVQMVTRVTPDRVCTAVRLCSSRRRARDIRWPHMTTLPPLLDSESEGTFCGGCKRLLGVSSHNLERKSTKRNILAAFKGGCTILPLTYMIQCNRFVDEYEPVLVATLKEMMDPTALCTKMGACHAPRTALLGTDQCVMGPSFWCGSKETAELCGAVEHCQRHIWKLTRFHTEQHA</sequence>
<feature type="disulfide bond" evidence="8">
    <location>
        <begin position="324"/>
        <end position="335"/>
    </location>
</feature>
<feature type="disulfide bond" evidence="8">
    <location>
        <begin position="293"/>
        <end position="365"/>
    </location>
</feature>
<feature type="domain" description="Saposin A-type" evidence="10">
    <location>
        <begin position="19"/>
        <end position="59"/>
    </location>
</feature>
<dbReference type="GO" id="GO:0007193">
    <property type="term" value="P:adenylate cyclase-inhibiting G protein-coupled receptor signaling pathway"/>
    <property type="evidence" value="ECO:0007669"/>
    <property type="project" value="UniProtKB-UniRule"/>
</dbReference>
<evidence type="ECO:0000256" key="4">
    <source>
        <dbReference type="ARBA" id="ARBA00022737"/>
    </source>
</evidence>
<dbReference type="Pfam" id="PF02199">
    <property type="entry name" value="SapA"/>
    <property type="match status" value="2"/>
</dbReference>
<protein>
    <submittedName>
        <fullName evidence="12">Proactivator polypeptide-like 1</fullName>
    </submittedName>
</protein>
<feature type="domain" description="Saposin A-type" evidence="10">
    <location>
        <begin position="474"/>
        <end position="514"/>
    </location>
</feature>
<feature type="signal peptide" evidence="7">
    <location>
        <begin position="1"/>
        <end position="17"/>
    </location>
</feature>
<dbReference type="GO" id="GO:0060742">
    <property type="term" value="P:epithelial cell differentiation involved in prostate gland development"/>
    <property type="evidence" value="ECO:0007669"/>
    <property type="project" value="TreeGrafter"/>
</dbReference>
<feature type="disulfide bond" evidence="8">
    <location>
        <begin position="395"/>
        <end position="468"/>
    </location>
</feature>
<keyword evidence="2" id="KW-0964">Secreted</keyword>
<feature type="disulfide bond" evidence="8">
    <location>
        <begin position="426"/>
        <end position="437"/>
    </location>
</feature>